<organism evidence="2 3">
    <name type="scientific">Microbaculum marinum</name>
    <dbReference type="NCBI Taxonomy" id="1764581"/>
    <lineage>
        <taxon>Bacteria</taxon>
        <taxon>Pseudomonadati</taxon>
        <taxon>Pseudomonadota</taxon>
        <taxon>Alphaproteobacteria</taxon>
        <taxon>Hyphomicrobiales</taxon>
        <taxon>Tepidamorphaceae</taxon>
        <taxon>Microbaculum</taxon>
    </lineage>
</organism>
<keyword evidence="1" id="KW-0472">Membrane</keyword>
<dbReference type="RefSeq" id="WP_340329944.1">
    <property type="nucleotide sequence ID" value="NZ_JAZHOF010000004.1"/>
</dbReference>
<evidence type="ECO:0000256" key="1">
    <source>
        <dbReference type="SAM" id="Phobius"/>
    </source>
</evidence>
<accession>A0AAW9RW67</accession>
<sequence>MARVVALQLFLFLLPFAGYAMYLYFSRLDPMRRESWERSPIYWLVILGLVLTIIGFLLTATFTGAPPEATYKPAELRDGRIQPGNIE</sequence>
<reference evidence="2 3" key="1">
    <citation type="submission" date="2024-02" db="EMBL/GenBank/DDBJ databases">
        <title>Genome analysis and characterization of Microbaculum marinisediminis sp. nov., isolated from marine sediment.</title>
        <authorList>
            <person name="Du Z.-J."/>
            <person name="Ye Y.-Q."/>
            <person name="Zhang Z.-R."/>
            <person name="Yuan S.-M."/>
            <person name="Zhang X.-Y."/>
        </authorList>
    </citation>
    <scope>NUCLEOTIDE SEQUENCE [LARGE SCALE GENOMIC DNA]</scope>
    <source>
        <strain evidence="2 3">SDUM1044001</strain>
    </source>
</reference>
<keyword evidence="1" id="KW-0812">Transmembrane</keyword>
<evidence type="ECO:0000313" key="2">
    <source>
        <dbReference type="EMBL" id="MEJ8572253.1"/>
    </source>
</evidence>
<protein>
    <submittedName>
        <fullName evidence="2">DUF6111 family protein</fullName>
    </submittedName>
</protein>
<comment type="caution">
    <text evidence="2">The sequence shown here is derived from an EMBL/GenBank/DDBJ whole genome shotgun (WGS) entry which is preliminary data.</text>
</comment>
<evidence type="ECO:0000313" key="3">
    <source>
        <dbReference type="Proteomes" id="UP001378188"/>
    </source>
</evidence>
<dbReference type="Pfam" id="PF19606">
    <property type="entry name" value="DUF6111"/>
    <property type="match status" value="1"/>
</dbReference>
<gene>
    <name evidence="2" type="ORF">V3328_12260</name>
</gene>
<keyword evidence="3" id="KW-1185">Reference proteome</keyword>
<dbReference type="InterPro" id="IPR046093">
    <property type="entry name" value="DUF6111"/>
</dbReference>
<dbReference type="EMBL" id="JAZHOF010000004">
    <property type="protein sequence ID" value="MEJ8572253.1"/>
    <property type="molecule type" value="Genomic_DNA"/>
</dbReference>
<proteinExistence type="predicted"/>
<keyword evidence="1" id="KW-1133">Transmembrane helix</keyword>
<dbReference type="AlphaFoldDB" id="A0AAW9RW67"/>
<feature type="transmembrane region" description="Helical" evidence="1">
    <location>
        <begin position="41"/>
        <end position="62"/>
    </location>
</feature>
<name>A0AAW9RW67_9HYPH</name>
<feature type="transmembrane region" description="Helical" evidence="1">
    <location>
        <begin position="6"/>
        <end position="25"/>
    </location>
</feature>
<dbReference type="Proteomes" id="UP001378188">
    <property type="component" value="Unassembled WGS sequence"/>
</dbReference>